<dbReference type="CDD" id="cd05288">
    <property type="entry name" value="PGDH"/>
    <property type="match status" value="1"/>
</dbReference>
<dbReference type="AlphaFoldDB" id="A0A7W8QMF9"/>
<dbReference type="PANTHER" id="PTHR43205:SF7">
    <property type="entry name" value="PROSTAGLANDIN REDUCTASE 1"/>
    <property type="match status" value="1"/>
</dbReference>
<dbReference type="InterPro" id="IPR013149">
    <property type="entry name" value="ADH-like_C"/>
</dbReference>
<dbReference type="PANTHER" id="PTHR43205">
    <property type="entry name" value="PROSTAGLANDIN REDUCTASE"/>
    <property type="match status" value="1"/>
</dbReference>
<comment type="caution">
    <text evidence="3">The sequence shown here is derived from an EMBL/GenBank/DDBJ whole genome shotgun (WGS) entry which is preliminary data.</text>
</comment>
<evidence type="ECO:0000259" key="2">
    <source>
        <dbReference type="SMART" id="SM00829"/>
    </source>
</evidence>
<organism evidence="3 4">
    <name type="scientific">Nocardiopsis composta</name>
    <dbReference type="NCBI Taxonomy" id="157465"/>
    <lineage>
        <taxon>Bacteria</taxon>
        <taxon>Bacillati</taxon>
        <taxon>Actinomycetota</taxon>
        <taxon>Actinomycetes</taxon>
        <taxon>Streptosporangiales</taxon>
        <taxon>Nocardiopsidaceae</taxon>
        <taxon>Nocardiopsis</taxon>
    </lineage>
</organism>
<dbReference type="Gene3D" id="3.40.50.720">
    <property type="entry name" value="NAD(P)-binding Rossmann-like Domain"/>
    <property type="match status" value="1"/>
</dbReference>
<keyword evidence="1" id="KW-0560">Oxidoreductase</keyword>
<reference evidence="3 4" key="1">
    <citation type="submission" date="2020-08" db="EMBL/GenBank/DDBJ databases">
        <title>Sequencing the genomes of 1000 actinobacteria strains.</title>
        <authorList>
            <person name="Klenk H.-P."/>
        </authorList>
    </citation>
    <scope>NUCLEOTIDE SEQUENCE [LARGE SCALE GENOMIC DNA]</scope>
    <source>
        <strain evidence="3 4">DSM 44551</strain>
    </source>
</reference>
<dbReference type="InterPro" id="IPR036291">
    <property type="entry name" value="NAD(P)-bd_dom_sf"/>
</dbReference>
<accession>A0A7W8QMF9</accession>
<evidence type="ECO:0000256" key="1">
    <source>
        <dbReference type="ARBA" id="ARBA00023002"/>
    </source>
</evidence>
<proteinExistence type="predicted"/>
<dbReference type="Pfam" id="PF16884">
    <property type="entry name" value="ADH_N_2"/>
    <property type="match status" value="1"/>
</dbReference>
<dbReference type="InterPro" id="IPR041694">
    <property type="entry name" value="ADH_N_2"/>
</dbReference>
<dbReference type="Pfam" id="PF00107">
    <property type="entry name" value="ADH_zinc_N"/>
    <property type="match status" value="1"/>
</dbReference>
<dbReference type="Gene3D" id="3.90.180.10">
    <property type="entry name" value="Medium-chain alcohol dehydrogenases, catalytic domain"/>
    <property type="match status" value="1"/>
</dbReference>
<sequence length="337" mass="35123">MPVKSREVHLAARPSGEPVPEDFALVEAEVPDPGPGQVLIRNDWFSVDPYMRGRMNDVKSYTPPFALNAPMDGGAVGTVVASEAPELPVGSTVRHFQGWREYAVLDAVSAEPIDTGIAPAQAYLGRLGMTGLTAYAGLKEVAPVREGDTVFVSGAAGAVGTAAARIARHLGAARVVGSAGGPEKTRRLVEEFGYDAAIDYRKGGLTAALREAAPDGVDVYFDNVGGDHLRAALFALNQGGRVALCGAISMYNATEPVPGPDNLALAIGKRLTLRGFIVADHGHLAGEYARLAAGWLADGSLPREETVVDGIENAVDAFIGLLNGANTGKMLVRLGQG</sequence>
<dbReference type="SUPFAM" id="SSF51735">
    <property type="entry name" value="NAD(P)-binding Rossmann-fold domains"/>
    <property type="match status" value="1"/>
</dbReference>
<dbReference type="SMART" id="SM00829">
    <property type="entry name" value="PKS_ER"/>
    <property type="match status" value="1"/>
</dbReference>
<dbReference type="SUPFAM" id="SSF50129">
    <property type="entry name" value="GroES-like"/>
    <property type="match status" value="1"/>
</dbReference>
<evidence type="ECO:0000313" key="3">
    <source>
        <dbReference type="EMBL" id="MBB5432498.1"/>
    </source>
</evidence>
<dbReference type="InterPro" id="IPR011032">
    <property type="entry name" value="GroES-like_sf"/>
</dbReference>
<dbReference type="FunFam" id="3.40.50.720:FF:000121">
    <property type="entry name" value="Prostaglandin reductase 2"/>
    <property type="match status" value="1"/>
</dbReference>
<dbReference type="Proteomes" id="UP000572635">
    <property type="component" value="Unassembled WGS sequence"/>
</dbReference>
<dbReference type="EMBL" id="JACHDB010000001">
    <property type="protein sequence ID" value="MBB5432498.1"/>
    <property type="molecule type" value="Genomic_DNA"/>
</dbReference>
<gene>
    <name evidence="3" type="ORF">HDA36_002582</name>
</gene>
<protein>
    <recommendedName>
        <fullName evidence="2">Enoyl reductase (ER) domain-containing protein</fullName>
    </recommendedName>
</protein>
<dbReference type="InterPro" id="IPR020843">
    <property type="entry name" value="ER"/>
</dbReference>
<dbReference type="RefSeq" id="WP_184392061.1">
    <property type="nucleotide sequence ID" value="NZ_BAAAJD010000043.1"/>
</dbReference>
<evidence type="ECO:0000313" key="4">
    <source>
        <dbReference type="Proteomes" id="UP000572635"/>
    </source>
</evidence>
<name>A0A7W8QMF9_9ACTN</name>
<dbReference type="InterPro" id="IPR045010">
    <property type="entry name" value="MDR_fam"/>
</dbReference>
<dbReference type="GO" id="GO:0016628">
    <property type="term" value="F:oxidoreductase activity, acting on the CH-CH group of donors, NAD or NADP as acceptor"/>
    <property type="evidence" value="ECO:0007669"/>
    <property type="project" value="InterPro"/>
</dbReference>
<keyword evidence="4" id="KW-1185">Reference proteome</keyword>
<feature type="domain" description="Enoyl reductase (ER)" evidence="2">
    <location>
        <begin position="18"/>
        <end position="332"/>
    </location>
</feature>